<evidence type="ECO:0000313" key="6">
    <source>
        <dbReference type="Proteomes" id="UP001596091"/>
    </source>
</evidence>
<evidence type="ECO:0000313" key="5">
    <source>
        <dbReference type="EMBL" id="MFC5865387.1"/>
    </source>
</evidence>
<evidence type="ECO:0000256" key="1">
    <source>
        <dbReference type="ARBA" id="ARBA00006739"/>
    </source>
</evidence>
<reference evidence="6" key="1">
    <citation type="journal article" date="2019" name="Int. J. Syst. Evol. Microbiol.">
        <title>The Global Catalogue of Microorganisms (GCM) 10K type strain sequencing project: providing services to taxonomists for standard genome sequencing and annotation.</title>
        <authorList>
            <consortium name="The Broad Institute Genomics Platform"/>
            <consortium name="The Broad Institute Genome Sequencing Center for Infectious Disease"/>
            <person name="Wu L."/>
            <person name="Ma J."/>
        </authorList>
    </citation>
    <scope>NUCLEOTIDE SEQUENCE [LARGE SCALE GENOMIC DNA]</scope>
    <source>
        <strain evidence="6">JCM 4087</strain>
    </source>
</reference>
<dbReference type="EMBL" id="JBHSPH010000019">
    <property type="protein sequence ID" value="MFC5865387.1"/>
    <property type="molecule type" value="Genomic_DNA"/>
</dbReference>
<keyword evidence="2" id="KW-0328">Glycosyltransferase</keyword>
<feature type="domain" description="Glycosyltransferase 2-like" evidence="4">
    <location>
        <begin position="13"/>
        <end position="115"/>
    </location>
</feature>
<keyword evidence="6" id="KW-1185">Reference proteome</keyword>
<comment type="caution">
    <text evidence="5">The sequence shown here is derived from an EMBL/GenBank/DDBJ whole genome shotgun (WGS) entry which is preliminary data.</text>
</comment>
<dbReference type="Proteomes" id="UP001596091">
    <property type="component" value="Unassembled WGS sequence"/>
</dbReference>
<name>A0ABW1EM80_9BACT</name>
<dbReference type="Gene3D" id="3.90.550.10">
    <property type="entry name" value="Spore Coat Polysaccharide Biosynthesis Protein SpsA, Chain A"/>
    <property type="match status" value="1"/>
</dbReference>
<comment type="similarity">
    <text evidence="1">Belongs to the glycosyltransferase 2 family.</text>
</comment>
<dbReference type="PANTHER" id="PTHR43179:SF12">
    <property type="entry name" value="GALACTOFURANOSYLTRANSFERASE GLFT2"/>
    <property type="match status" value="1"/>
</dbReference>
<accession>A0ABW1EM80</accession>
<dbReference type="Pfam" id="PF00535">
    <property type="entry name" value="Glycos_transf_2"/>
    <property type="match status" value="1"/>
</dbReference>
<evidence type="ECO:0000259" key="4">
    <source>
        <dbReference type="Pfam" id="PF00535"/>
    </source>
</evidence>
<evidence type="ECO:0000256" key="3">
    <source>
        <dbReference type="ARBA" id="ARBA00022679"/>
    </source>
</evidence>
<dbReference type="InterPro" id="IPR001173">
    <property type="entry name" value="Glyco_trans_2-like"/>
</dbReference>
<protein>
    <submittedName>
        <fullName evidence="5">Glycosyltransferase family 2 protein</fullName>
    </submittedName>
</protein>
<dbReference type="CDD" id="cd02526">
    <property type="entry name" value="GT2_RfbF_like"/>
    <property type="match status" value="1"/>
</dbReference>
<evidence type="ECO:0000256" key="2">
    <source>
        <dbReference type="ARBA" id="ARBA00022676"/>
    </source>
</evidence>
<gene>
    <name evidence="5" type="ORF">ACFPT7_23990</name>
</gene>
<dbReference type="RefSeq" id="WP_263342392.1">
    <property type="nucleotide sequence ID" value="NZ_JAGSYH010000011.1"/>
</dbReference>
<dbReference type="PANTHER" id="PTHR43179">
    <property type="entry name" value="RHAMNOSYLTRANSFERASE WBBL"/>
    <property type="match status" value="1"/>
</dbReference>
<dbReference type="SUPFAM" id="SSF53448">
    <property type="entry name" value="Nucleotide-diphospho-sugar transferases"/>
    <property type="match status" value="1"/>
</dbReference>
<organism evidence="5 6">
    <name type="scientific">Acidicapsa dinghuensis</name>
    <dbReference type="NCBI Taxonomy" id="2218256"/>
    <lineage>
        <taxon>Bacteria</taxon>
        <taxon>Pseudomonadati</taxon>
        <taxon>Acidobacteriota</taxon>
        <taxon>Terriglobia</taxon>
        <taxon>Terriglobales</taxon>
        <taxon>Acidobacteriaceae</taxon>
        <taxon>Acidicapsa</taxon>
    </lineage>
</organism>
<dbReference type="InterPro" id="IPR029044">
    <property type="entry name" value="Nucleotide-diphossugar_trans"/>
</dbReference>
<sequence>MEQSQHSDHRVCAIVVTYHPTSQMIDNLTDILAQTQGLVVVDNGSGASAIQRLREAGVNQSFHLIENDANLGLAEALNQGVRWAKNQEFPWVLLFDQDSRITPGFVDQMFTSLELNPQREHIGAMHPKHIDPSTGIEPNVFRASDGGPVISMTSGALMPTWIFDKIGLFSSEYFIDQIDIEYGYRIRAAGYVNADSRKAVLIHSPGHPKDASLMGFSFKPTYHSAGRRYYLTRNRFAVYRKYFRVFPKFILRSAYFDIRETLKCLIAEPDRFRKFRNILLGTYDGIAGRMGRRNSL</sequence>
<keyword evidence="3" id="KW-0808">Transferase</keyword>
<proteinExistence type="inferred from homology"/>